<dbReference type="PANTHER" id="PTHR11558">
    <property type="entry name" value="SPERMIDINE/SPERMINE SYNTHASE"/>
    <property type="match status" value="1"/>
</dbReference>
<dbReference type="Pfam" id="PF17284">
    <property type="entry name" value="Spermine_synt_N"/>
    <property type="match status" value="1"/>
</dbReference>
<dbReference type="RefSeq" id="XP_008239792.1">
    <property type="nucleotide sequence ID" value="XM_008241570.1"/>
</dbReference>
<organism evidence="6 7">
    <name type="scientific">Prunus mume</name>
    <name type="common">Japanese apricot</name>
    <name type="synonym">Armeniaca mume</name>
    <dbReference type="NCBI Taxonomy" id="102107"/>
    <lineage>
        <taxon>Eukaryota</taxon>
        <taxon>Viridiplantae</taxon>
        <taxon>Streptophyta</taxon>
        <taxon>Embryophyta</taxon>
        <taxon>Tracheophyta</taxon>
        <taxon>Spermatophyta</taxon>
        <taxon>Magnoliopsida</taxon>
        <taxon>eudicotyledons</taxon>
        <taxon>Gunneridae</taxon>
        <taxon>Pentapetalae</taxon>
        <taxon>rosids</taxon>
        <taxon>fabids</taxon>
        <taxon>Rosales</taxon>
        <taxon>Rosaceae</taxon>
        <taxon>Amygdaloideae</taxon>
        <taxon>Amygdaleae</taxon>
        <taxon>Prunus</taxon>
    </lineage>
</organism>
<keyword evidence="2 3" id="KW-0808">Transferase</keyword>
<evidence type="ECO:0000259" key="5">
    <source>
        <dbReference type="PROSITE" id="PS51006"/>
    </source>
</evidence>
<dbReference type="InterPro" id="IPR030373">
    <property type="entry name" value="PABS_CS"/>
</dbReference>
<proteinExistence type="inferred from homology"/>
<dbReference type="InterPro" id="IPR035246">
    <property type="entry name" value="Spermidine_synt_N"/>
</dbReference>
<sequence>MEKKTANFTLKTAADHDDDDDLVDHPKVPGWFSEHCPIWPGQAHFLKVEKILFQGRSEYQSMMVFQSSAYGKVFVLDGALQLTEKDECAYQEMITHLPLCSIQNPNKVLLIGGGDGGILREISRHSSVQQIDICEIDTMLIDVYKKYFPGIAIGYEDHRVTLHVKDGNAFIKSVPEGTYDAIIVDAFDPIRPDHELHEGPFFELVAKALRPGGVMCIQAESIWFPSLDIEHLTAKCRQKFKGSVDYAWTIVPAYPSGVIGFLLCSTEGQFVDFRNPVNPLDPSNSYGVAKEPLKFYNPEVHLAAFCLPSFAKKGMNNNNNNNGCKVGSNGVGTISADDEGTKQQYLLVIVLSDRGKVLLVGGRDGGILRVIRLSNKSTYLACGIFMMFRVYKCFLPEVAVGYEDPSVQVHISNGVEFMKTVPQGTYDTIMLDAFQNMGPTSKELSNIFLESVARALRPGNVMSTPADSFWHKDFVHCADTIANCRKIFRALSTMPGQQFMHMKAKRSFAIRTSLVILHYC</sequence>
<dbReference type="Pfam" id="PF01564">
    <property type="entry name" value="Spermine_synth"/>
    <property type="match status" value="2"/>
</dbReference>
<dbReference type="NCBIfam" id="TIGR00417">
    <property type="entry name" value="speE"/>
    <property type="match status" value="1"/>
</dbReference>
<dbReference type="PANTHER" id="PTHR11558:SF44">
    <property type="entry name" value="PABS DOMAIN-CONTAINING PROTEIN"/>
    <property type="match status" value="1"/>
</dbReference>
<dbReference type="InterPro" id="IPR037163">
    <property type="entry name" value="Spermidine_synt_N_sf"/>
</dbReference>
<feature type="domain" description="PABS" evidence="5">
    <location>
        <begin position="29"/>
        <end position="266"/>
    </location>
</feature>
<evidence type="ECO:0000256" key="3">
    <source>
        <dbReference type="PROSITE-ProRule" id="PRU00354"/>
    </source>
</evidence>
<comment type="similarity">
    <text evidence="1 4">Belongs to the spermidine/spermine synthase family.</text>
</comment>
<dbReference type="Proteomes" id="UP000694861">
    <property type="component" value="Linkage group LG7"/>
</dbReference>
<feature type="active site" description="Proton acceptor" evidence="3">
    <location>
        <position position="185"/>
    </location>
</feature>
<gene>
    <name evidence="7" type="primary">LOC103338373</name>
</gene>
<dbReference type="GeneID" id="103338373"/>
<evidence type="ECO:0000313" key="6">
    <source>
        <dbReference type="Proteomes" id="UP000694861"/>
    </source>
</evidence>
<dbReference type="SUPFAM" id="SSF53335">
    <property type="entry name" value="S-adenosyl-L-methionine-dependent methyltransferases"/>
    <property type="match status" value="2"/>
</dbReference>
<reference evidence="6" key="1">
    <citation type="journal article" date="2012" name="Nat. Commun.">
        <title>The genome of Prunus mume.</title>
        <authorList>
            <person name="Zhang Q."/>
            <person name="Chen W."/>
            <person name="Sun L."/>
            <person name="Zhao F."/>
            <person name="Huang B."/>
            <person name="Yang W."/>
            <person name="Tao Y."/>
            <person name="Wang J."/>
            <person name="Yuan Z."/>
            <person name="Fan G."/>
            <person name="Xing Z."/>
            <person name="Han C."/>
            <person name="Pan H."/>
            <person name="Zhong X."/>
            <person name="Shi W."/>
            <person name="Liang X."/>
            <person name="Du D."/>
            <person name="Sun F."/>
            <person name="Xu Z."/>
            <person name="Hao R."/>
            <person name="Lv T."/>
            <person name="Lv Y."/>
            <person name="Zheng Z."/>
            <person name="Sun M."/>
            <person name="Luo L."/>
            <person name="Cai M."/>
            <person name="Gao Y."/>
            <person name="Wang J."/>
            <person name="Yin Y."/>
            <person name="Xu X."/>
            <person name="Cheng T."/>
            <person name="Wang J."/>
        </authorList>
    </citation>
    <scope>NUCLEOTIDE SEQUENCE [LARGE SCALE GENOMIC DNA]</scope>
</reference>
<dbReference type="InterPro" id="IPR030374">
    <property type="entry name" value="PABS"/>
</dbReference>
<dbReference type="Gene3D" id="2.30.140.10">
    <property type="entry name" value="Spermidine synthase, tetramerisation domain"/>
    <property type="match status" value="1"/>
</dbReference>
<protein>
    <submittedName>
        <fullName evidence="7">Spermidine synthase 2-like</fullName>
    </submittedName>
</protein>
<reference evidence="7" key="2">
    <citation type="submission" date="2025-08" db="UniProtKB">
        <authorList>
            <consortium name="RefSeq"/>
        </authorList>
    </citation>
    <scope>IDENTIFICATION</scope>
</reference>
<evidence type="ECO:0000256" key="1">
    <source>
        <dbReference type="ARBA" id="ARBA00007867"/>
    </source>
</evidence>
<name>A0ABM0PHR1_PRUMU</name>
<dbReference type="CDD" id="cd02440">
    <property type="entry name" value="AdoMet_MTases"/>
    <property type="match status" value="1"/>
</dbReference>
<dbReference type="Gene3D" id="3.40.50.150">
    <property type="entry name" value="Vaccinia Virus protein VP39"/>
    <property type="match status" value="2"/>
</dbReference>
<dbReference type="PROSITE" id="PS51006">
    <property type="entry name" value="PABS_2"/>
    <property type="match status" value="1"/>
</dbReference>
<dbReference type="PROSITE" id="PS01330">
    <property type="entry name" value="PABS_1"/>
    <property type="match status" value="1"/>
</dbReference>
<accession>A0ABM0PHR1</accession>
<evidence type="ECO:0000313" key="7">
    <source>
        <dbReference type="RefSeq" id="XP_008239792.1"/>
    </source>
</evidence>
<evidence type="ECO:0000256" key="4">
    <source>
        <dbReference type="RuleBase" id="RU003836"/>
    </source>
</evidence>
<keyword evidence="6" id="KW-1185">Reference proteome</keyword>
<dbReference type="InterPro" id="IPR029063">
    <property type="entry name" value="SAM-dependent_MTases_sf"/>
</dbReference>
<evidence type="ECO:0000256" key="2">
    <source>
        <dbReference type="ARBA" id="ARBA00022679"/>
    </source>
</evidence>
<dbReference type="InterPro" id="IPR001045">
    <property type="entry name" value="Spermi_synthase"/>
</dbReference>
<keyword evidence="3" id="KW-0620">Polyamine biosynthesis</keyword>
<dbReference type="HAMAP" id="MF_00198">
    <property type="entry name" value="Spermidine_synth"/>
    <property type="match status" value="1"/>
</dbReference>